<dbReference type="GO" id="GO:0006139">
    <property type="term" value="P:nucleobase-containing compound metabolic process"/>
    <property type="evidence" value="ECO:0007669"/>
    <property type="project" value="InterPro"/>
</dbReference>
<accession>A0A177TR11</accession>
<dbReference type="GO" id="GO:0008408">
    <property type="term" value="F:3'-5' exonuclease activity"/>
    <property type="evidence" value="ECO:0007669"/>
    <property type="project" value="InterPro"/>
</dbReference>
<evidence type="ECO:0000313" key="13">
    <source>
        <dbReference type="Proteomes" id="UP000077521"/>
    </source>
</evidence>
<evidence type="ECO:0000256" key="10">
    <source>
        <dbReference type="SAM" id="MobiDB-lite"/>
    </source>
</evidence>
<dbReference type="InterPro" id="IPR036397">
    <property type="entry name" value="RNaseH_sf"/>
</dbReference>
<dbReference type="PANTHER" id="PTHR13620:SF109">
    <property type="entry name" value="3'-5' EXONUCLEASE"/>
    <property type="match status" value="1"/>
</dbReference>
<evidence type="ECO:0000256" key="3">
    <source>
        <dbReference type="ARBA" id="ARBA00022723"/>
    </source>
</evidence>
<feature type="compositionally biased region" description="Low complexity" evidence="10">
    <location>
        <begin position="27"/>
        <end position="37"/>
    </location>
</feature>
<protein>
    <recommendedName>
        <fullName evidence="8">3'-5' exonuclease</fullName>
    </recommendedName>
    <alternativeName>
        <fullName evidence="9">Werner Syndrome-like exonuclease</fullName>
    </alternativeName>
</protein>
<dbReference type="InterPro" id="IPR012337">
    <property type="entry name" value="RNaseH-like_sf"/>
</dbReference>
<dbReference type="GO" id="GO:0046872">
    <property type="term" value="F:metal ion binding"/>
    <property type="evidence" value="ECO:0007669"/>
    <property type="project" value="UniProtKB-KW"/>
</dbReference>
<evidence type="ECO:0000256" key="8">
    <source>
        <dbReference type="ARBA" id="ARBA00040531"/>
    </source>
</evidence>
<dbReference type="Pfam" id="PF01612">
    <property type="entry name" value="DNA_pol_A_exo1"/>
    <property type="match status" value="1"/>
</dbReference>
<feature type="region of interest" description="Disordered" evidence="10">
    <location>
        <begin position="1"/>
        <end position="66"/>
    </location>
</feature>
<feature type="region of interest" description="Disordered" evidence="10">
    <location>
        <begin position="342"/>
        <end position="433"/>
    </location>
</feature>
<comment type="caution">
    <text evidence="12">The sequence shown here is derived from an EMBL/GenBank/DDBJ whole genome shotgun (WGS) entry which is preliminary data.</text>
</comment>
<evidence type="ECO:0000256" key="9">
    <source>
        <dbReference type="ARBA" id="ARBA00042761"/>
    </source>
</evidence>
<dbReference type="PANTHER" id="PTHR13620">
    <property type="entry name" value="3-5 EXONUCLEASE"/>
    <property type="match status" value="1"/>
</dbReference>
<keyword evidence="13" id="KW-1185">Reference proteome</keyword>
<feature type="domain" description="3'-5' exonuclease" evidence="11">
    <location>
        <begin position="127"/>
        <end position="314"/>
    </location>
</feature>
<dbReference type="AlphaFoldDB" id="A0A177TR11"/>
<feature type="compositionally biased region" description="Basic and acidic residues" evidence="10">
    <location>
        <begin position="342"/>
        <end position="351"/>
    </location>
</feature>
<dbReference type="SUPFAM" id="SSF53098">
    <property type="entry name" value="Ribonuclease H-like"/>
    <property type="match status" value="1"/>
</dbReference>
<feature type="compositionally biased region" description="Polar residues" evidence="10">
    <location>
        <begin position="357"/>
        <end position="376"/>
    </location>
</feature>
<dbReference type="InterPro" id="IPR002562">
    <property type="entry name" value="3'-5'_exonuclease_dom"/>
</dbReference>
<keyword evidence="2" id="KW-0540">Nuclease</keyword>
<evidence type="ECO:0000256" key="7">
    <source>
        <dbReference type="ARBA" id="ARBA00023242"/>
    </source>
</evidence>
<reference evidence="12" key="1">
    <citation type="submission" date="2016-04" db="EMBL/GenBank/DDBJ databases">
        <authorList>
            <person name="Nguyen H.D."/>
            <person name="Samba Siva P."/>
            <person name="Cullis J."/>
            <person name="Levesque C.A."/>
            <person name="Hambleton S."/>
        </authorList>
    </citation>
    <scope>NUCLEOTIDE SEQUENCE</scope>
    <source>
        <strain evidence="12">DAOMC 236416</strain>
    </source>
</reference>
<evidence type="ECO:0000256" key="4">
    <source>
        <dbReference type="ARBA" id="ARBA00022801"/>
    </source>
</evidence>
<organism evidence="12 13">
    <name type="scientific">Tilletia indica</name>
    <dbReference type="NCBI Taxonomy" id="43049"/>
    <lineage>
        <taxon>Eukaryota</taxon>
        <taxon>Fungi</taxon>
        <taxon>Dikarya</taxon>
        <taxon>Basidiomycota</taxon>
        <taxon>Ustilaginomycotina</taxon>
        <taxon>Exobasidiomycetes</taxon>
        <taxon>Tilletiales</taxon>
        <taxon>Tilletiaceae</taxon>
        <taxon>Tilletia</taxon>
    </lineage>
</organism>
<dbReference type="CDD" id="cd06141">
    <property type="entry name" value="WRN_exo"/>
    <property type="match status" value="1"/>
</dbReference>
<keyword evidence="3" id="KW-0479">Metal-binding</keyword>
<dbReference type="EMBL" id="LWDF02000257">
    <property type="protein sequence ID" value="KAE8251231.1"/>
    <property type="molecule type" value="Genomic_DNA"/>
</dbReference>
<comment type="subcellular location">
    <subcellularLocation>
        <location evidence="1">Nucleus</location>
    </subcellularLocation>
</comment>
<name>A0A177TR11_9BASI</name>
<dbReference type="Proteomes" id="UP000077521">
    <property type="component" value="Unassembled WGS sequence"/>
</dbReference>
<feature type="compositionally biased region" description="Polar residues" evidence="10">
    <location>
        <begin position="46"/>
        <end position="59"/>
    </location>
</feature>
<keyword evidence="4" id="KW-0378">Hydrolase</keyword>
<dbReference type="GO" id="GO:0005634">
    <property type="term" value="C:nucleus"/>
    <property type="evidence" value="ECO:0007669"/>
    <property type="project" value="UniProtKB-SubCell"/>
</dbReference>
<evidence type="ECO:0000313" key="12">
    <source>
        <dbReference type="EMBL" id="KAE8251231.1"/>
    </source>
</evidence>
<evidence type="ECO:0000256" key="6">
    <source>
        <dbReference type="ARBA" id="ARBA00022842"/>
    </source>
</evidence>
<sequence length="584" mass="64622">MSASASTPYGQYPRDEAAGTPPDVQRTTSTASLSPSPLKRRPESDFSWSPYKNQKTVQYSKEDRERRKEVELTHLEKGMEPYTWQAPSFPVAAAVPRIVYIDSANDPSLDSLLSELVERPIDTASDYPILLGFDMEWKYEPLYDRSGRTALIQICSRSLVLLLHVAYMVPSSGKGNPLPVLPPALEAVLHRSDVLKTGVRIEGDAKKLREEFRQSKQDAAPRAVSSGAQGITANGLLELSYLARRTDPERWGSMMQCSWLISLRELAAVYLGRKLVKDESRTSDWSQQKLSEQQIKYAASDVMVGLEIYEAIRRRAILQASGGTVVPLTARRDCSIIEREQELEQEREQQFPRKRLSTPSASQPAGSDSSQETCVASNDAGVDDSQETLVGTEESTTNTQPADSQPVEGQDSQTTDTQCCDPGEVESQKSTLGEATAAAPVSLLRAIRASTSNLSDQPLAPVQLWQGRQASNKRYAARVRVLSHQRTFDLWMAGSSTGEKPNFHEISKMNKVQPNTAAGYVLKSFSEEDRHAPGAAGQEAGSAPVPTDLKERLARDLSDELFKPTLLRYKWWLEKHSIIDVPAP</sequence>
<evidence type="ECO:0000256" key="2">
    <source>
        <dbReference type="ARBA" id="ARBA00022722"/>
    </source>
</evidence>
<dbReference type="InterPro" id="IPR051132">
    <property type="entry name" value="3-5_Exonuclease_domain"/>
</dbReference>
<evidence type="ECO:0000256" key="1">
    <source>
        <dbReference type="ARBA" id="ARBA00004123"/>
    </source>
</evidence>
<keyword evidence="6" id="KW-0460">Magnesium</keyword>
<keyword evidence="7" id="KW-0539">Nucleus</keyword>
<keyword evidence="5" id="KW-0269">Exonuclease</keyword>
<reference evidence="12" key="2">
    <citation type="journal article" date="2019" name="IMA Fungus">
        <title>Genome sequencing and comparison of five Tilletia species to identify candidate genes for the detection of regulated species infecting wheat.</title>
        <authorList>
            <person name="Nguyen H.D.T."/>
            <person name="Sultana T."/>
            <person name="Kesanakurti P."/>
            <person name="Hambleton S."/>
        </authorList>
    </citation>
    <scope>NUCLEOTIDE SEQUENCE</scope>
    <source>
        <strain evidence="12">DAOMC 236416</strain>
    </source>
</reference>
<evidence type="ECO:0000256" key="5">
    <source>
        <dbReference type="ARBA" id="ARBA00022839"/>
    </source>
</evidence>
<gene>
    <name evidence="12" type="ORF">A4X13_0g4092</name>
</gene>
<feature type="compositionally biased region" description="Polar residues" evidence="10">
    <location>
        <begin position="387"/>
        <end position="403"/>
    </location>
</feature>
<dbReference type="GO" id="GO:0003676">
    <property type="term" value="F:nucleic acid binding"/>
    <property type="evidence" value="ECO:0007669"/>
    <property type="project" value="InterPro"/>
</dbReference>
<evidence type="ECO:0000259" key="11">
    <source>
        <dbReference type="Pfam" id="PF01612"/>
    </source>
</evidence>
<dbReference type="Gene3D" id="3.30.420.10">
    <property type="entry name" value="Ribonuclease H-like superfamily/Ribonuclease H"/>
    <property type="match status" value="1"/>
</dbReference>
<proteinExistence type="predicted"/>